<dbReference type="Pfam" id="PF10108">
    <property type="entry name" value="DNA_pol_B_exo2"/>
    <property type="match status" value="1"/>
</dbReference>
<protein>
    <submittedName>
        <fullName evidence="2">Putative 3'-5' exonuclease related to the exonuclease domain of PolB</fullName>
    </submittedName>
</protein>
<dbReference type="Proteomes" id="UP000317171">
    <property type="component" value="Chromosome"/>
</dbReference>
<dbReference type="InterPro" id="IPR036397">
    <property type="entry name" value="RNaseH_sf"/>
</dbReference>
<name>A0A517R8J6_9PLAN</name>
<dbReference type="GO" id="GO:0003676">
    <property type="term" value="F:nucleic acid binding"/>
    <property type="evidence" value="ECO:0007669"/>
    <property type="project" value="InterPro"/>
</dbReference>
<evidence type="ECO:0000313" key="2">
    <source>
        <dbReference type="EMBL" id="QDT40227.1"/>
    </source>
</evidence>
<accession>A0A517R8J6</accession>
<dbReference type="InterPro" id="IPR019288">
    <property type="entry name" value="3'-5'_exonuclease_PolB-like"/>
</dbReference>
<organism evidence="2 3">
    <name type="scientific">Gimesia alba</name>
    <dbReference type="NCBI Taxonomy" id="2527973"/>
    <lineage>
        <taxon>Bacteria</taxon>
        <taxon>Pseudomonadati</taxon>
        <taxon>Planctomycetota</taxon>
        <taxon>Planctomycetia</taxon>
        <taxon>Planctomycetales</taxon>
        <taxon>Planctomycetaceae</taxon>
        <taxon>Gimesia</taxon>
    </lineage>
</organism>
<dbReference type="AlphaFoldDB" id="A0A517R8J6"/>
<evidence type="ECO:0000313" key="3">
    <source>
        <dbReference type="Proteomes" id="UP000317171"/>
    </source>
</evidence>
<keyword evidence="3" id="KW-1185">Reference proteome</keyword>
<dbReference type="KEGG" id="gaz:Pan241w_02830"/>
<dbReference type="InterPro" id="IPR012337">
    <property type="entry name" value="RNaseH-like_sf"/>
</dbReference>
<reference evidence="2 3" key="1">
    <citation type="submission" date="2019-02" db="EMBL/GenBank/DDBJ databases">
        <title>Deep-cultivation of Planctomycetes and their phenomic and genomic characterization uncovers novel biology.</title>
        <authorList>
            <person name="Wiegand S."/>
            <person name="Jogler M."/>
            <person name="Boedeker C."/>
            <person name="Pinto D."/>
            <person name="Vollmers J."/>
            <person name="Rivas-Marin E."/>
            <person name="Kohn T."/>
            <person name="Peeters S.H."/>
            <person name="Heuer A."/>
            <person name="Rast P."/>
            <person name="Oberbeckmann S."/>
            <person name="Bunk B."/>
            <person name="Jeske O."/>
            <person name="Meyerdierks A."/>
            <person name="Storesund J.E."/>
            <person name="Kallscheuer N."/>
            <person name="Luecker S."/>
            <person name="Lage O.M."/>
            <person name="Pohl T."/>
            <person name="Merkel B.J."/>
            <person name="Hornburger P."/>
            <person name="Mueller R.-W."/>
            <person name="Bruemmer F."/>
            <person name="Labrenz M."/>
            <person name="Spormann A.M."/>
            <person name="Op den Camp H."/>
            <person name="Overmann J."/>
            <person name="Amann R."/>
            <person name="Jetten M.S.M."/>
            <person name="Mascher T."/>
            <person name="Medema M.H."/>
            <person name="Devos D.P."/>
            <person name="Kaster A.-K."/>
            <person name="Ovreas L."/>
            <person name="Rohde M."/>
            <person name="Galperin M.Y."/>
            <person name="Jogler C."/>
        </authorList>
    </citation>
    <scope>NUCLEOTIDE SEQUENCE [LARGE SCALE GENOMIC DNA]</scope>
    <source>
        <strain evidence="2 3">Pan241w</strain>
    </source>
</reference>
<dbReference type="RefSeq" id="WP_232107323.1">
    <property type="nucleotide sequence ID" value="NZ_CP036269.1"/>
</dbReference>
<dbReference type="EMBL" id="CP036269">
    <property type="protein sequence ID" value="QDT40227.1"/>
    <property type="molecule type" value="Genomic_DNA"/>
</dbReference>
<proteinExistence type="predicted"/>
<keyword evidence="2" id="KW-0269">Exonuclease</keyword>
<sequence length="271" mass="30686">MSQSQVAYLVFDVEAIADGDLISRVRYPGEELSPSAALAKYQAEQIEATGSDFIPATFMLPISVAVAKITADYRLQDLTVLDAPDYRPHLITKKFWQGWSHYGQPTFVTFNGRGYDLPVLELAAYRYGISLPDWFNIEARSFDQCRNRYNTSAHLDLMDLFSNFGAGRVTGGLNLLANLIGKPGKTGIDGSQVQTMYDEGKVKEINDYCRCDVLDTYFVFLRSRVLTGHLSIEAEQEIVTEAYQYLERESEGNAAYKHYLEHWGDWETPEE</sequence>
<evidence type="ECO:0000259" key="1">
    <source>
        <dbReference type="Pfam" id="PF10108"/>
    </source>
</evidence>
<feature type="domain" description="Predicted 3'-5' exonuclease PolB-like" evidence="1">
    <location>
        <begin position="51"/>
        <end position="263"/>
    </location>
</feature>
<dbReference type="CDD" id="cd05782">
    <property type="entry name" value="DNA_polB_like1_exo"/>
    <property type="match status" value="1"/>
</dbReference>
<dbReference type="SUPFAM" id="SSF53098">
    <property type="entry name" value="Ribonuclease H-like"/>
    <property type="match status" value="1"/>
</dbReference>
<dbReference type="GO" id="GO:0004527">
    <property type="term" value="F:exonuclease activity"/>
    <property type="evidence" value="ECO:0007669"/>
    <property type="project" value="UniProtKB-KW"/>
</dbReference>
<dbReference type="Gene3D" id="3.30.420.10">
    <property type="entry name" value="Ribonuclease H-like superfamily/Ribonuclease H"/>
    <property type="match status" value="1"/>
</dbReference>
<keyword evidence="2" id="KW-0540">Nuclease</keyword>
<keyword evidence="2" id="KW-0378">Hydrolase</keyword>
<gene>
    <name evidence="2" type="ORF">Pan241w_02830</name>
</gene>